<dbReference type="EMBL" id="JBFALK010000015">
    <property type="protein sequence ID" value="MEV0972127.1"/>
    <property type="molecule type" value="Genomic_DNA"/>
</dbReference>
<evidence type="ECO:0000313" key="2">
    <source>
        <dbReference type="EMBL" id="MEV0972127.1"/>
    </source>
</evidence>
<protein>
    <submittedName>
        <fullName evidence="2">Tn3 family transposase</fullName>
    </submittedName>
</protein>
<evidence type="ECO:0000313" key="3">
    <source>
        <dbReference type="Proteomes" id="UP001551675"/>
    </source>
</evidence>
<dbReference type="RefSeq" id="WP_061254473.1">
    <property type="nucleotide sequence ID" value="NZ_JBFALK010000015.1"/>
</dbReference>
<evidence type="ECO:0000259" key="1">
    <source>
        <dbReference type="Pfam" id="PF01526"/>
    </source>
</evidence>
<organism evidence="2 3">
    <name type="scientific">Microtetraspora glauca</name>
    <dbReference type="NCBI Taxonomy" id="1996"/>
    <lineage>
        <taxon>Bacteria</taxon>
        <taxon>Bacillati</taxon>
        <taxon>Actinomycetota</taxon>
        <taxon>Actinomycetes</taxon>
        <taxon>Streptosporangiales</taxon>
        <taxon>Streptosporangiaceae</taxon>
        <taxon>Microtetraspora</taxon>
    </lineage>
</organism>
<comment type="caution">
    <text evidence="2">The sequence shown here is derived from an EMBL/GenBank/DDBJ whole genome shotgun (WGS) entry which is preliminary data.</text>
</comment>
<reference evidence="2 3" key="1">
    <citation type="submission" date="2024-06" db="EMBL/GenBank/DDBJ databases">
        <title>The Natural Products Discovery Center: Release of the First 8490 Sequenced Strains for Exploring Actinobacteria Biosynthetic Diversity.</title>
        <authorList>
            <person name="Kalkreuter E."/>
            <person name="Kautsar S.A."/>
            <person name="Yang D."/>
            <person name="Bader C.D."/>
            <person name="Teijaro C.N."/>
            <person name="Fluegel L."/>
            <person name="Davis C.M."/>
            <person name="Simpson J.R."/>
            <person name="Lauterbach L."/>
            <person name="Steele A.D."/>
            <person name="Gui C."/>
            <person name="Meng S."/>
            <person name="Li G."/>
            <person name="Viehrig K."/>
            <person name="Ye F."/>
            <person name="Su P."/>
            <person name="Kiefer A.F."/>
            <person name="Nichols A."/>
            <person name="Cepeda A.J."/>
            <person name="Yan W."/>
            <person name="Fan B."/>
            <person name="Jiang Y."/>
            <person name="Adhikari A."/>
            <person name="Zheng C.-J."/>
            <person name="Schuster L."/>
            <person name="Cowan T.M."/>
            <person name="Smanski M.J."/>
            <person name="Chevrette M.G."/>
            <person name="De Carvalho L.P.S."/>
            <person name="Shen B."/>
        </authorList>
    </citation>
    <scope>NUCLEOTIDE SEQUENCE [LARGE SCALE GENOMIC DNA]</scope>
    <source>
        <strain evidence="2 3">NPDC050100</strain>
    </source>
</reference>
<gene>
    <name evidence="2" type="ORF">AB0I59_26310</name>
</gene>
<dbReference type="InterPro" id="IPR002513">
    <property type="entry name" value="Tn3_Tnp_DDE_dom"/>
</dbReference>
<feature type="domain" description="Tn3 transposase DDE" evidence="1">
    <location>
        <begin position="9"/>
        <end position="59"/>
    </location>
</feature>
<dbReference type="Pfam" id="PF01526">
    <property type="entry name" value="DDE_Tnp_Tn3"/>
    <property type="match status" value="1"/>
</dbReference>
<keyword evidence="3" id="KW-1185">Reference proteome</keyword>
<sequence>MLTKVDFPELLLEVAELTGMPEAFTHISGAGSGMEGFATSLCVVLLSEACNVGLTPVIKPGLRQLRDPHTDDENDDGQD</sequence>
<dbReference type="Proteomes" id="UP001551675">
    <property type="component" value="Unassembled WGS sequence"/>
</dbReference>
<proteinExistence type="predicted"/>
<name>A0ABV3GKU1_MICGL</name>
<accession>A0ABV3GKU1</accession>